<dbReference type="NCBIfam" id="TIGR01557">
    <property type="entry name" value="myb_SHAQKYF"/>
    <property type="match status" value="1"/>
</dbReference>
<dbReference type="InterPro" id="IPR006447">
    <property type="entry name" value="Myb_dom_plants"/>
</dbReference>
<dbReference type="GO" id="GO:0003700">
    <property type="term" value="F:DNA-binding transcription factor activity"/>
    <property type="evidence" value="ECO:0007669"/>
    <property type="project" value="InterPro"/>
</dbReference>
<dbReference type="Gene3D" id="1.10.10.60">
    <property type="entry name" value="Homeodomain-like"/>
    <property type="match status" value="1"/>
</dbReference>
<dbReference type="InterPro" id="IPR017930">
    <property type="entry name" value="Myb_dom"/>
</dbReference>
<evidence type="ECO:0000256" key="5">
    <source>
        <dbReference type="ARBA" id="ARBA00023163"/>
    </source>
</evidence>
<comment type="subcellular location">
    <subcellularLocation>
        <location evidence="1">Nucleus</location>
    </subcellularLocation>
</comment>
<organism evidence="10">
    <name type="scientific">Fagus sylvatica</name>
    <name type="common">Beechnut</name>
    <dbReference type="NCBI Taxonomy" id="28930"/>
    <lineage>
        <taxon>Eukaryota</taxon>
        <taxon>Viridiplantae</taxon>
        <taxon>Streptophyta</taxon>
        <taxon>Embryophyta</taxon>
        <taxon>Tracheophyta</taxon>
        <taxon>Spermatophyta</taxon>
        <taxon>Magnoliopsida</taxon>
        <taxon>eudicotyledons</taxon>
        <taxon>Gunneridae</taxon>
        <taxon>Pentapetalae</taxon>
        <taxon>rosids</taxon>
        <taxon>fabids</taxon>
        <taxon>Fagales</taxon>
        <taxon>Fagaceae</taxon>
        <taxon>Fagus</taxon>
    </lineage>
</organism>
<feature type="compositionally biased region" description="Basic and acidic residues" evidence="7">
    <location>
        <begin position="448"/>
        <end position="468"/>
    </location>
</feature>
<evidence type="ECO:0000256" key="2">
    <source>
        <dbReference type="ARBA" id="ARBA00006783"/>
    </source>
</evidence>
<dbReference type="GO" id="GO:0003677">
    <property type="term" value="F:DNA binding"/>
    <property type="evidence" value="ECO:0007669"/>
    <property type="project" value="InterPro"/>
</dbReference>
<dbReference type="PANTHER" id="PTHR31499">
    <property type="entry name" value="MYB FAMILY TRANSCRIPTION FACTOR PHL11"/>
    <property type="match status" value="1"/>
</dbReference>
<comment type="similarity">
    <text evidence="2">Belongs to the MYB-CC family.</text>
</comment>
<keyword evidence="8" id="KW-0732">Signal</keyword>
<dbReference type="InterPro" id="IPR025756">
    <property type="entry name" value="Myb_CC_LHEQLE"/>
</dbReference>
<feature type="compositionally biased region" description="Low complexity" evidence="7">
    <location>
        <begin position="412"/>
        <end position="425"/>
    </location>
</feature>
<keyword evidence="4" id="KW-0175">Coiled coil</keyword>
<evidence type="ECO:0000256" key="7">
    <source>
        <dbReference type="SAM" id="MobiDB-lite"/>
    </source>
</evidence>
<dbReference type="Pfam" id="PF14379">
    <property type="entry name" value="Myb_CC_LHEQLE"/>
    <property type="match status" value="1"/>
</dbReference>
<gene>
    <name evidence="10" type="ORF">FSB_LOCUS2075</name>
</gene>
<feature type="region of interest" description="Disordered" evidence="7">
    <location>
        <begin position="327"/>
        <end position="350"/>
    </location>
</feature>
<keyword evidence="5" id="KW-0804">Transcription</keyword>
<feature type="region of interest" description="Disordered" evidence="7">
    <location>
        <begin position="404"/>
        <end position="500"/>
    </location>
</feature>
<feature type="signal peptide" evidence="8">
    <location>
        <begin position="1"/>
        <end position="24"/>
    </location>
</feature>
<feature type="chain" id="PRO_5014660340" description="HTH myb-type domain-containing protein" evidence="8">
    <location>
        <begin position="25"/>
        <end position="500"/>
    </location>
</feature>
<dbReference type="AlphaFoldDB" id="A0A2N9EHF3"/>
<protein>
    <recommendedName>
        <fullName evidence="9">HTH myb-type domain-containing protein</fullName>
    </recommendedName>
</protein>
<dbReference type="EMBL" id="OIVN01000097">
    <property type="protein sequence ID" value="SPC74193.1"/>
    <property type="molecule type" value="Genomic_DNA"/>
</dbReference>
<accession>A0A2N9EHF3</accession>
<evidence type="ECO:0000256" key="1">
    <source>
        <dbReference type="ARBA" id="ARBA00004123"/>
    </source>
</evidence>
<evidence type="ECO:0000256" key="8">
    <source>
        <dbReference type="SAM" id="SignalP"/>
    </source>
</evidence>
<feature type="domain" description="HTH myb-type" evidence="9">
    <location>
        <begin position="272"/>
        <end position="330"/>
    </location>
</feature>
<feature type="compositionally biased region" description="Polar residues" evidence="7">
    <location>
        <begin position="488"/>
        <end position="500"/>
    </location>
</feature>
<dbReference type="Pfam" id="PF00249">
    <property type="entry name" value="Myb_DNA-binding"/>
    <property type="match status" value="1"/>
</dbReference>
<evidence type="ECO:0000313" key="10">
    <source>
        <dbReference type="EMBL" id="SPC74193.1"/>
    </source>
</evidence>
<dbReference type="InterPro" id="IPR009057">
    <property type="entry name" value="Homeodomain-like_sf"/>
</dbReference>
<dbReference type="InterPro" id="IPR046955">
    <property type="entry name" value="PHR1-like"/>
</dbReference>
<evidence type="ECO:0000256" key="4">
    <source>
        <dbReference type="ARBA" id="ARBA00023054"/>
    </source>
</evidence>
<dbReference type="PROSITE" id="PS51294">
    <property type="entry name" value="HTH_MYB"/>
    <property type="match status" value="1"/>
</dbReference>
<evidence type="ECO:0000256" key="6">
    <source>
        <dbReference type="ARBA" id="ARBA00023242"/>
    </source>
</evidence>
<dbReference type="PANTHER" id="PTHR31499:SF80">
    <property type="entry name" value="HTH MYB-TYPE DOMAIN-CONTAINING PROTEIN"/>
    <property type="match status" value="1"/>
</dbReference>
<dbReference type="SUPFAM" id="SSF46689">
    <property type="entry name" value="Homeodomain-like"/>
    <property type="match status" value="1"/>
</dbReference>
<dbReference type="GO" id="GO:0005634">
    <property type="term" value="C:nucleus"/>
    <property type="evidence" value="ECO:0007669"/>
    <property type="project" value="UniProtKB-SubCell"/>
</dbReference>
<keyword evidence="3" id="KW-0805">Transcription regulation</keyword>
<keyword evidence="6" id="KW-0539">Nucleus</keyword>
<name>A0A2N9EHF3_FAGSY</name>
<reference evidence="10" key="1">
    <citation type="submission" date="2018-02" db="EMBL/GenBank/DDBJ databases">
        <authorList>
            <person name="Cohen D.B."/>
            <person name="Kent A.D."/>
        </authorList>
    </citation>
    <scope>NUCLEOTIDE SEQUENCE</scope>
</reference>
<evidence type="ECO:0000256" key="3">
    <source>
        <dbReference type="ARBA" id="ARBA00023015"/>
    </source>
</evidence>
<evidence type="ECO:0000259" key="9">
    <source>
        <dbReference type="PROSITE" id="PS51294"/>
    </source>
</evidence>
<sequence>MCGCSSYLHLFTVLLVPIFLAVNSKFVGVIKYQTTGTLNALAIMNIQQALSVQGSGAKQLRNLGASGAMSSSFPAFAPSLEDKYSFQVSSERELMTNSISTQTSALVSNSSHLLTSSPGFPDEIIYPSMSPHGRLSQNSPFISQSSTNGASFPPTHPDLQSTTLINHHEVSQDIPWCTDSLQDFLDFSENVPVQNGQVETTTGVITSEDHTRRNDWQWADGLISELDQDWNEVPNINLAEPRPEQTLIHQQPPVLSAEFHSVANTLSTAPATKSRMRWTPELHEAFVEAVNQLGGSERATPKGVKNLMSVEGLTIYHVKSHLQKYGTARHRPESSEGISERNLTPIDEPKSVDIKTSMGITEALRLQMELQKRLHEQLEIQKKLQLQIERQGQYLQEMFETHKKIEDGRAKPSTSTLDDPSSPLSNAETSRLDQAKTGIGASNTNPTPEERSWDISREQKAHETKSTEDQEPGDTESNAPLTKRARTDQTATSSTKSASD</sequence>
<dbReference type="InterPro" id="IPR001005">
    <property type="entry name" value="SANT/Myb"/>
</dbReference>
<proteinExistence type="inferred from homology"/>
<dbReference type="FunFam" id="1.10.10.60:FF:000002">
    <property type="entry name" value="Myb family transcription factor"/>
    <property type="match status" value="1"/>
</dbReference>